<feature type="non-terminal residue" evidence="2">
    <location>
        <position position="39"/>
    </location>
</feature>
<gene>
    <name evidence="1" type="ORF">DYU70_10100</name>
    <name evidence="2" type="ORF">FKJ15_09910</name>
</gene>
<keyword evidence="2" id="KW-0560">Oxidoreductase</keyword>
<dbReference type="EMBL" id="AACSIE010000049">
    <property type="protein sequence ID" value="EAL9205478.1"/>
    <property type="molecule type" value="Genomic_DNA"/>
</dbReference>
<dbReference type="GO" id="GO:0004601">
    <property type="term" value="F:peroxidase activity"/>
    <property type="evidence" value="ECO:0007669"/>
    <property type="project" value="UniProtKB-KW"/>
</dbReference>
<reference evidence="2" key="1">
    <citation type="submission" date="2019-06" db="EMBL/GenBank/DDBJ databases">
        <authorList>
            <consortium name="NARMS: The National Antimicrobial Resistance Monitoring System"/>
        </authorList>
    </citation>
    <scope>NUCLEOTIDE SEQUENCE</scope>
    <source>
        <strain evidence="1 3">CVM N17C171</strain>
        <strain evidence="2">FSIS11921988</strain>
    </source>
</reference>
<evidence type="ECO:0000313" key="2">
    <source>
        <dbReference type="EMBL" id="ECL0384477.1"/>
    </source>
</evidence>
<dbReference type="Proteomes" id="UP000411403">
    <property type="component" value="Unassembled WGS sequence"/>
</dbReference>
<dbReference type="AlphaFoldDB" id="A0A5Z1XM39"/>
<name>A0A5Z1XM39_CAMCO</name>
<dbReference type="EMBL" id="AAJEPP010000056">
    <property type="protein sequence ID" value="ECL0384477.1"/>
    <property type="molecule type" value="Genomic_DNA"/>
</dbReference>
<evidence type="ECO:0000313" key="1">
    <source>
        <dbReference type="EMBL" id="EAL9205478.1"/>
    </source>
</evidence>
<keyword evidence="2" id="KW-0575">Peroxidase</keyword>
<protein>
    <submittedName>
        <fullName evidence="2">Thiol peroxidase</fullName>
    </submittedName>
</protein>
<evidence type="ECO:0000313" key="3">
    <source>
        <dbReference type="Proteomes" id="UP000411403"/>
    </source>
</evidence>
<accession>A0A5Z1XM39</accession>
<proteinExistence type="predicted"/>
<sequence length="39" mass="4690">MLSYLLITNLYANDNLSQEEKIQKISQFYKNRLNNIKDL</sequence>
<comment type="caution">
    <text evidence="2">The sequence shown here is derived from an EMBL/GenBank/DDBJ whole genome shotgun (WGS) entry which is preliminary data.</text>
</comment>
<organism evidence="2">
    <name type="scientific">Campylobacter coli</name>
    <dbReference type="NCBI Taxonomy" id="195"/>
    <lineage>
        <taxon>Bacteria</taxon>
        <taxon>Pseudomonadati</taxon>
        <taxon>Campylobacterota</taxon>
        <taxon>Epsilonproteobacteria</taxon>
        <taxon>Campylobacterales</taxon>
        <taxon>Campylobacteraceae</taxon>
        <taxon>Campylobacter</taxon>
    </lineage>
</organism>